<dbReference type="Proteomes" id="UP000283269">
    <property type="component" value="Unassembled WGS sequence"/>
</dbReference>
<sequence>MDEISQHGLESKDPREELAILEAEVARVSATLFGLMNKSHTLKKRINDMYSPFLLLLPVEIISEIFSFCLPTFDPKNDMHTPADSFTPFVFGAVCTSWRRIAWSTPMLWSSLTFRLTSPLNIHTQVSLLEEWLARSGQLPLSIRLASSDDFSWTGISSEGVIKTIRQHAHRWRDLIIHLPSSCYRHLPISDEASGFPLLQSFILKPPGGQGDRVHKINMPLSPNLQYLSLSCLYLRSIVFHFEVLTHVELESFYIDEILEMLRQTTALFNLTARRILSGDDRHDPPEDPVVLANLEEIYIVNDKGTDIQLLFDKISTPKLNSLSYTAEGLLPIPSSDIVALIKRSECNLETLSILQAPIREEPLQILLAALPSLKSLKISMPTLTSIRHAPLTDAVLQTLNPEYARANKLSCSLPDLRSLSYAGAQGFTWDTFLRVLESRCPPLEPKDPSQSTTASSLDKSTSCIHDVRLALSFMSPEEHTSTPPPYLTTLESLGHRGVTISICSDVRPGLHALVEEA</sequence>
<protein>
    <submittedName>
        <fullName evidence="1">Uncharacterized protein</fullName>
    </submittedName>
</protein>
<proteinExistence type="predicted"/>
<dbReference type="AlphaFoldDB" id="A0A409XMK6"/>
<dbReference type="Gene3D" id="3.80.10.10">
    <property type="entry name" value="Ribonuclease Inhibitor"/>
    <property type="match status" value="1"/>
</dbReference>
<dbReference type="STRING" id="93625.A0A409XMK6"/>
<dbReference type="SUPFAM" id="SSF52047">
    <property type="entry name" value="RNI-like"/>
    <property type="match status" value="1"/>
</dbReference>
<dbReference type="InParanoid" id="A0A409XMK6"/>
<comment type="caution">
    <text evidence="1">The sequence shown here is derived from an EMBL/GenBank/DDBJ whole genome shotgun (WGS) entry which is preliminary data.</text>
</comment>
<evidence type="ECO:0000313" key="2">
    <source>
        <dbReference type="Proteomes" id="UP000283269"/>
    </source>
</evidence>
<dbReference type="OrthoDB" id="2909959at2759"/>
<name>A0A409XMK6_PSICY</name>
<dbReference type="PANTHER" id="PTHR38926">
    <property type="entry name" value="F-BOX DOMAIN CONTAINING PROTEIN, EXPRESSED"/>
    <property type="match status" value="1"/>
</dbReference>
<dbReference type="InterPro" id="IPR032675">
    <property type="entry name" value="LRR_dom_sf"/>
</dbReference>
<keyword evidence="2" id="KW-1185">Reference proteome</keyword>
<accession>A0A409XMK6</accession>
<reference evidence="1 2" key="1">
    <citation type="journal article" date="2018" name="Evol. Lett.">
        <title>Horizontal gene cluster transfer increased hallucinogenic mushroom diversity.</title>
        <authorList>
            <person name="Reynolds H.T."/>
            <person name="Vijayakumar V."/>
            <person name="Gluck-Thaler E."/>
            <person name="Korotkin H.B."/>
            <person name="Matheny P.B."/>
            <person name="Slot J.C."/>
        </authorList>
    </citation>
    <scope>NUCLEOTIDE SEQUENCE [LARGE SCALE GENOMIC DNA]</scope>
    <source>
        <strain evidence="1 2">2631</strain>
    </source>
</reference>
<dbReference type="Gene3D" id="1.20.1280.50">
    <property type="match status" value="1"/>
</dbReference>
<evidence type="ECO:0000313" key="1">
    <source>
        <dbReference type="EMBL" id="PPQ91916.1"/>
    </source>
</evidence>
<gene>
    <name evidence="1" type="ORF">CVT25_001287</name>
</gene>
<dbReference type="PANTHER" id="PTHR38926:SF72">
    <property type="entry name" value="IM:7136021-RELATED"/>
    <property type="match status" value="1"/>
</dbReference>
<dbReference type="EMBL" id="NHYD01001211">
    <property type="protein sequence ID" value="PPQ91916.1"/>
    <property type="molecule type" value="Genomic_DNA"/>
</dbReference>
<organism evidence="1 2">
    <name type="scientific">Psilocybe cyanescens</name>
    <dbReference type="NCBI Taxonomy" id="93625"/>
    <lineage>
        <taxon>Eukaryota</taxon>
        <taxon>Fungi</taxon>
        <taxon>Dikarya</taxon>
        <taxon>Basidiomycota</taxon>
        <taxon>Agaricomycotina</taxon>
        <taxon>Agaricomycetes</taxon>
        <taxon>Agaricomycetidae</taxon>
        <taxon>Agaricales</taxon>
        <taxon>Agaricineae</taxon>
        <taxon>Strophariaceae</taxon>
        <taxon>Psilocybe</taxon>
    </lineage>
</organism>